<dbReference type="GO" id="GO:0005886">
    <property type="term" value="C:plasma membrane"/>
    <property type="evidence" value="ECO:0007669"/>
    <property type="project" value="UniProtKB-SubCell"/>
</dbReference>
<dbReference type="PANTHER" id="PTHR37316:SF1">
    <property type="entry name" value="TEICHOIC ACID GLYCEROL-PHOSPHATE PRIMASE"/>
    <property type="match status" value="1"/>
</dbReference>
<dbReference type="PANTHER" id="PTHR37316">
    <property type="entry name" value="TEICHOIC ACID GLYCEROL-PHOSPHATE PRIMASE"/>
    <property type="match status" value="1"/>
</dbReference>
<dbReference type="AlphaFoldDB" id="A0A0R1ZJC5"/>
<evidence type="ECO:0000256" key="5">
    <source>
        <dbReference type="ARBA" id="ARBA00022944"/>
    </source>
</evidence>
<name>A0A0R1ZJC5_9LACO</name>
<evidence type="ECO:0000256" key="4">
    <source>
        <dbReference type="ARBA" id="ARBA00022679"/>
    </source>
</evidence>
<keyword evidence="4" id="KW-0808">Transferase</keyword>
<keyword evidence="3" id="KW-1003">Cell membrane</keyword>
<evidence type="ECO:0000256" key="6">
    <source>
        <dbReference type="ARBA" id="ARBA00023136"/>
    </source>
</evidence>
<evidence type="ECO:0000313" key="8">
    <source>
        <dbReference type="Proteomes" id="UP000051679"/>
    </source>
</evidence>
<keyword evidence="6" id="KW-0472">Membrane</keyword>
<keyword evidence="5" id="KW-0777">Teichoic acid biosynthesis</keyword>
<dbReference type="SUPFAM" id="SSF53756">
    <property type="entry name" value="UDP-Glycosyltransferase/glycogen phosphorylase"/>
    <property type="match status" value="1"/>
</dbReference>
<gene>
    <name evidence="7" type="ORF">FC18_GL001667</name>
</gene>
<comment type="caution">
    <text evidence="7">The sequence shown here is derived from an EMBL/GenBank/DDBJ whole genome shotgun (WGS) entry which is preliminary data.</text>
</comment>
<dbReference type="Gene3D" id="3.40.50.12580">
    <property type="match status" value="1"/>
</dbReference>
<keyword evidence="8" id="KW-1185">Reference proteome</keyword>
<comment type="similarity">
    <text evidence="2">Belongs to the CDP-glycerol glycerophosphotransferase family.</text>
</comment>
<dbReference type="STRING" id="1291052.FC18_GL001667"/>
<protein>
    <submittedName>
        <fullName evidence="7">Teichoic acid biosynthesis protein</fullName>
    </submittedName>
</protein>
<accession>A0A0R1ZJC5</accession>
<dbReference type="Gene3D" id="3.40.50.11820">
    <property type="match status" value="1"/>
</dbReference>
<dbReference type="RefSeq" id="WP_054680150.1">
    <property type="nucleotide sequence ID" value="NZ_AYYO01000036.1"/>
</dbReference>
<evidence type="ECO:0000256" key="2">
    <source>
        <dbReference type="ARBA" id="ARBA00010488"/>
    </source>
</evidence>
<evidence type="ECO:0000256" key="3">
    <source>
        <dbReference type="ARBA" id="ARBA00022475"/>
    </source>
</evidence>
<evidence type="ECO:0000313" key="7">
    <source>
        <dbReference type="EMBL" id="KRM55070.1"/>
    </source>
</evidence>
<dbReference type="Proteomes" id="UP000051679">
    <property type="component" value="Unassembled WGS sequence"/>
</dbReference>
<sequence length="373" mass="41736">MGIELKSMMKNLYMARLRQVKPNSNYGKWVVYVATFNDNDAGLIRALYEHYGQRLIVFFGGNAARQASELAETGVHTEPLTTRNMAVNGAVGYMKSAAVMVVDNYVAELAAIPESIEVYQIWHAAGAIKNFGWDDPATSQRPAADQRRFQEVYNHFTHIVVGSEKMGAIFQRAYRLPKERIMLTGFPRSDEYVHVADDVPVHGDQVLYVPTYREDNADMLSVLRSAFAAFERVPEKQFTVKLHPTVQLDELPDLPENVQLSQADLAQLMPGTGMLITDYSSAVFEYALMVPSGRTVFFCPDFVSYRKVPGVQADFLEWGIGSITYNGDQLIDEINSTSSGAAERNSSANEMWNKYNDGNAVGRLQRMIEASVK</sequence>
<reference evidence="7 8" key="1">
    <citation type="journal article" date="2015" name="Genome Announc.">
        <title>Expanding the biotechnology potential of lactobacilli through comparative genomics of 213 strains and associated genera.</title>
        <authorList>
            <person name="Sun Z."/>
            <person name="Harris H.M."/>
            <person name="McCann A."/>
            <person name="Guo C."/>
            <person name="Argimon S."/>
            <person name="Zhang W."/>
            <person name="Yang X."/>
            <person name="Jeffery I.B."/>
            <person name="Cooney J.C."/>
            <person name="Kagawa T.F."/>
            <person name="Liu W."/>
            <person name="Song Y."/>
            <person name="Salvetti E."/>
            <person name="Wrobel A."/>
            <person name="Rasinkangas P."/>
            <person name="Parkhill J."/>
            <person name="Rea M.C."/>
            <person name="O'Sullivan O."/>
            <person name="Ritari J."/>
            <person name="Douillard F.P."/>
            <person name="Paul Ross R."/>
            <person name="Yang R."/>
            <person name="Briner A.E."/>
            <person name="Felis G.E."/>
            <person name="de Vos W.M."/>
            <person name="Barrangou R."/>
            <person name="Klaenhammer T.R."/>
            <person name="Caufield P.W."/>
            <person name="Cui Y."/>
            <person name="Zhang H."/>
            <person name="O'Toole P.W."/>
        </authorList>
    </citation>
    <scope>NUCLEOTIDE SEQUENCE [LARGE SCALE GENOMIC DNA]</scope>
    <source>
        <strain evidence="7 8">DSM 20505</strain>
    </source>
</reference>
<comment type="subcellular location">
    <subcellularLocation>
        <location evidence="1">Cell membrane</location>
        <topology evidence="1">Peripheral membrane protein</topology>
    </subcellularLocation>
</comment>
<proteinExistence type="inferred from homology"/>
<organism evidence="7 8">
    <name type="scientific">Lacticaseibacillus sharpeae JCM 1186 = DSM 20505</name>
    <dbReference type="NCBI Taxonomy" id="1291052"/>
    <lineage>
        <taxon>Bacteria</taxon>
        <taxon>Bacillati</taxon>
        <taxon>Bacillota</taxon>
        <taxon>Bacilli</taxon>
        <taxon>Lactobacillales</taxon>
        <taxon>Lactobacillaceae</taxon>
        <taxon>Lacticaseibacillus</taxon>
    </lineage>
</organism>
<dbReference type="InterPro" id="IPR043149">
    <property type="entry name" value="TagF_N"/>
</dbReference>
<evidence type="ECO:0000256" key="1">
    <source>
        <dbReference type="ARBA" id="ARBA00004202"/>
    </source>
</evidence>
<dbReference type="InterPro" id="IPR051612">
    <property type="entry name" value="Teichoic_Acid_Biosynth"/>
</dbReference>
<dbReference type="GO" id="GO:0047355">
    <property type="term" value="F:CDP-glycerol glycerophosphotransferase activity"/>
    <property type="evidence" value="ECO:0007669"/>
    <property type="project" value="InterPro"/>
</dbReference>
<dbReference type="GO" id="GO:0019350">
    <property type="term" value="P:teichoic acid biosynthetic process"/>
    <property type="evidence" value="ECO:0007669"/>
    <property type="project" value="UniProtKB-KW"/>
</dbReference>
<dbReference type="PATRIC" id="fig|1291052.5.peg.1703"/>
<dbReference type="Pfam" id="PF04464">
    <property type="entry name" value="Glyphos_transf"/>
    <property type="match status" value="1"/>
</dbReference>
<dbReference type="EMBL" id="AYYO01000036">
    <property type="protein sequence ID" value="KRM55070.1"/>
    <property type="molecule type" value="Genomic_DNA"/>
</dbReference>
<dbReference type="InterPro" id="IPR043148">
    <property type="entry name" value="TagF_C"/>
</dbReference>
<dbReference type="InterPro" id="IPR007554">
    <property type="entry name" value="Glycerophosphate_synth"/>
</dbReference>